<dbReference type="GO" id="GO:0006979">
    <property type="term" value="P:response to oxidative stress"/>
    <property type="evidence" value="ECO:0007669"/>
    <property type="project" value="TreeGrafter"/>
</dbReference>
<evidence type="ECO:0000256" key="1">
    <source>
        <dbReference type="ARBA" id="ARBA00023002"/>
    </source>
</evidence>
<dbReference type="Proteomes" id="UP000007013">
    <property type="component" value="Chromosome"/>
</dbReference>
<dbReference type="PANTHER" id="PTHR32154">
    <property type="entry name" value="PYRUVATE-FLAVODOXIN OXIDOREDUCTASE-RELATED"/>
    <property type="match status" value="1"/>
</dbReference>
<dbReference type="EMBL" id="CP001032">
    <property type="protein sequence ID" value="ACB74029.1"/>
    <property type="molecule type" value="Genomic_DNA"/>
</dbReference>
<evidence type="ECO:0000313" key="4">
    <source>
        <dbReference type="EMBL" id="ACB74029.1"/>
    </source>
</evidence>
<evidence type="ECO:0000313" key="5">
    <source>
        <dbReference type="Proteomes" id="UP000007013"/>
    </source>
</evidence>
<keyword evidence="4" id="KW-0670">Pyruvate</keyword>
<protein>
    <submittedName>
        <fullName evidence="4">Pyruvate flavodoxin/ferredoxin oxidoreductase domain protein</fullName>
    </submittedName>
</protein>
<name>B1ZUI6_OPITP</name>
<dbReference type="Gene3D" id="3.40.920.10">
    <property type="entry name" value="Pyruvate-ferredoxin oxidoreductase, PFOR, domain III"/>
    <property type="match status" value="1"/>
</dbReference>
<reference evidence="4 5" key="1">
    <citation type="journal article" date="2011" name="J. Bacteriol.">
        <title>Genome sequence of the verrucomicrobium Opitutus terrae PB90-1, an abundant inhabitant of rice paddy soil ecosystems.</title>
        <authorList>
            <person name="van Passel M.W."/>
            <person name="Kant R."/>
            <person name="Palva A."/>
            <person name="Copeland A."/>
            <person name="Lucas S."/>
            <person name="Lapidus A."/>
            <person name="Glavina del Rio T."/>
            <person name="Pitluck S."/>
            <person name="Goltsman E."/>
            <person name="Clum A."/>
            <person name="Sun H."/>
            <person name="Schmutz J."/>
            <person name="Larimer F.W."/>
            <person name="Land M.L."/>
            <person name="Hauser L."/>
            <person name="Kyrpides N."/>
            <person name="Mikhailova N."/>
            <person name="Richardson P.P."/>
            <person name="Janssen P.H."/>
            <person name="de Vos W.M."/>
            <person name="Smidt H."/>
        </authorList>
    </citation>
    <scope>NUCLEOTIDE SEQUENCE [LARGE SCALE GENOMIC DNA]</scope>
    <source>
        <strain evidence="5">DSM 11246 / JCM 15787 / PB90-1</strain>
    </source>
</reference>
<gene>
    <name evidence="4" type="ordered locus">Oter_0740</name>
</gene>
<dbReference type="InterPro" id="IPR002880">
    <property type="entry name" value="Pyrv_Fd/Flavodoxin_OxRdtase_N"/>
</dbReference>
<dbReference type="KEGG" id="ote:Oter_0740"/>
<dbReference type="CDD" id="cd07034">
    <property type="entry name" value="TPP_PYR_PFOR_IOR-alpha_like"/>
    <property type="match status" value="1"/>
</dbReference>
<evidence type="ECO:0000259" key="3">
    <source>
        <dbReference type="Pfam" id="PF01855"/>
    </source>
</evidence>
<dbReference type="AlphaFoldDB" id="B1ZUI6"/>
<dbReference type="Pfam" id="PF01558">
    <property type="entry name" value="POR"/>
    <property type="match status" value="1"/>
</dbReference>
<dbReference type="InterPro" id="IPR050722">
    <property type="entry name" value="Pyruvate:ferred/Flavod_OxRd"/>
</dbReference>
<dbReference type="STRING" id="452637.Oter_0740"/>
<accession>B1ZUI6</accession>
<sequence>MLHDLIIGMAGSGGDGIVSAGESLMSAAARDGYYGILTKSFGSQIRGGESSCRFRVATTPVLNPCGALTVAVALNWEDFLRFGSELPVDADTVVIYEQKTGVEPAAIPLSVRPAIVLPAPIEELAKKSAGTLQAKNNVVLGLLAGWFGLGRESILAGIRKKFGKKGAEVLAGNERAFAAGLAYADERPIDPAKRLAPPTSSGGQRRVTDGNEVCAEAALFAGCKFFGGYPITPATEIMQHLQRDIWKHGGSLLQAEDEIAGVAAAIGASFAGVKAMTATSGPGFSLKAEALGLASGVELPLVCVNVQRGGPSTGLPTKSEQADLFAAAFSAHGDSVRPILAPISVEDTFGVTVEAFNIAEEFQTPVIVLSDQEIAQRKDIINPVDTRPFKLVERLKPTAQELEDYTRFRFTESGISPISHPGMKGGSYLAAGIEHNEAGAPTSSGAMHGRMNDKRLHKMNPLKQRRDLFVLEGDATRPSD</sequence>
<dbReference type="HOGENOM" id="CLU_017038_1_0_0"/>
<dbReference type="RefSeq" id="WP_012373567.1">
    <property type="nucleotide sequence ID" value="NC_010571.1"/>
</dbReference>
<proteinExistence type="predicted"/>
<dbReference type="FunFam" id="3.40.50.970:FF:000022">
    <property type="entry name" value="2-oxoglutarate ferredoxin oxidoreductase alpha subunit"/>
    <property type="match status" value="1"/>
</dbReference>
<dbReference type="GO" id="GO:0016903">
    <property type="term" value="F:oxidoreductase activity, acting on the aldehyde or oxo group of donors"/>
    <property type="evidence" value="ECO:0007669"/>
    <property type="project" value="InterPro"/>
</dbReference>
<dbReference type="OrthoDB" id="9794954at2"/>
<dbReference type="InterPro" id="IPR019752">
    <property type="entry name" value="Pyrv/ketoisovalerate_OxRed_cat"/>
</dbReference>
<dbReference type="eggNOG" id="COG0674">
    <property type="taxonomic scope" value="Bacteria"/>
</dbReference>
<dbReference type="Gene3D" id="3.40.50.970">
    <property type="match status" value="1"/>
</dbReference>
<feature type="domain" description="Pyruvate flavodoxin/ferredoxin oxidoreductase pyrimidine binding" evidence="3">
    <location>
        <begin position="216"/>
        <end position="444"/>
    </location>
</feature>
<dbReference type="eggNOG" id="COG1014">
    <property type="taxonomic scope" value="Bacteria"/>
</dbReference>
<keyword evidence="5" id="KW-1185">Reference proteome</keyword>
<dbReference type="PANTHER" id="PTHR32154:SF20">
    <property type="entry name" value="2-OXOGLUTARATE OXIDOREDUCTASE SUBUNIT KORA"/>
    <property type="match status" value="1"/>
</dbReference>
<dbReference type="InterPro" id="IPR002869">
    <property type="entry name" value="Pyrv_flavodox_OxRed_cen"/>
</dbReference>
<dbReference type="Pfam" id="PF01855">
    <property type="entry name" value="POR_N"/>
    <property type="match status" value="1"/>
</dbReference>
<dbReference type="SUPFAM" id="SSF52518">
    <property type="entry name" value="Thiamin diphosphate-binding fold (THDP-binding)"/>
    <property type="match status" value="1"/>
</dbReference>
<feature type="domain" description="Pyruvate/ketoisovalerate oxidoreductase catalytic" evidence="2">
    <location>
        <begin position="13"/>
        <end position="181"/>
    </location>
</feature>
<keyword evidence="1" id="KW-0560">Oxidoreductase</keyword>
<dbReference type="InterPro" id="IPR029061">
    <property type="entry name" value="THDP-binding"/>
</dbReference>
<evidence type="ECO:0000259" key="2">
    <source>
        <dbReference type="Pfam" id="PF01558"/>
    </source>
</evidence>
<dbReference type="SUPFAM" id="SSF53323">
    <property type="entry name" value="Pyruvate-ferredoxin oxidoreductase, PFOR, domain III"/>
    <property type="match status" value="1"/>
</dbReference>
<organism evidence="4 5">
    <name type="scientific">Opitutus terrae (strain DSM 11246 / JCM 15787 / PB90-1)</name>
    <dbReference type="NCBI Taxonomy" id="452637"/>
    <lineage>
        <taxon>Bacteria</taxon>
        <taxon>Pseudomonadati</taxon>
        <taxon>Verrucomicrobiota</taxon>
        <taxon>Opitutia</taxon>
        <taxon>Opitutales</taxon>
        <taxon>Opitutaceae</taxon>
        <taxon>Opitutus</taxon>
    </lineage>
</organism>